<evidence type="ECO:0000256" key="4">
    <source>
        <dbReference type="ARBA" id="ARBA00022807"/>
    </source>
</evidence>
<dbReference type="GO" id="GO:0008234">
    <property type="term" value="F:cysteine-type peptidase activity"/>
    <property type="evidence" value="ECO:0007669"/>
    <property type="project" value="UniProtKB-KW"/>
</dbReference>
<proteinExistence type="inferred from homology"/>
<dbReference type="InterPro" id="IPR051202">
    <property type="entry name" value="Peptidase_C40"/>
</dbReference>
<accession>A0A3M0A464</accession>
<dbReference type="OrthoDB" id="9807055at2"/>
<organism evidence="6 7">
    <name type="scientific">Flavobacterium weaverense</name>
    <dbReference type="NCBI Taxonomy" id="271156"/>
    <lineage>
        <taxon>Bacteria</taxon>
        <taxon>Pseudomonadati</taxon>
        <taxon>Bacteroidota</taxon>
        <taxon>Flavobacteriia</taxon>
        <taxon>Flavobacteriales</taxon>
        <taxon>Flavobacteriaceae</taxon>
        <taxon>Flavobacterium</taxon>
    </lineage>
</organism>
<evidence type="ECO:0000256" key="2">
    <source>
        <dbReference type="ARBA" id="ARBA00022670"/>
    </source>
</evidence>
<dbReference type="InterPro" id="IPR038765">
    <property type="entry name" value="Papain-like_cys_pep_sf"/>
</dbReference>
<comment type="similarity">
    <text evidence="1">Belongs to the peptidase C40 family.</text>
</comment>
<keyword evidence="3" id="KW-0378">Hydrolase</keyword>
<evidence type="ECO:0000313" key="6">
    <source>
        <dbReference type="EMBL" id="RMA78299.1"/>
    </source>
</evidence>
<evidence type="ECO:0000256" key="1">
    <source>
        <dbReference type="ARBA" id="ARBA00007074"/>
    </source>
</evidence>
<evidence type="ECO:0000313" key="7">
    <source>
        <dbReference type="Proteomes" id="UP000280368"/>
    </source>
</evidence>
<name>A0A3M0A464_9FLAO</name>
<dbReference type="PANTHER" id="PTHR47053">
    <property type="entry name" value="MUREIN DD-ENDOPEPTIDASE MEPH-RELATED"/>
    <property type="match status" value="1"/>
</dbReference>
<dbReference type="AlphaFoldDB" id="A0A3M0A464"/>
<dbReference type="InterPro" id="IPR000064">
    <property type="entry name" value="NLP_P60_dom"/>
</dbReference>
<keyword evidence="2" id="KW-0645">Protease</keyword>
<keyword evidence="7" id="KW-1185">Reference proteome</keyword>
<sequence length="184" mass="20431">MTHKNFAFLKLKTVLTFVVILFCTQAYSSSIIGVCAKSQYTTNGKDTLINTFKKDVPLRDKIINFGRGLLGTPYVTAGSSTKGFDCSGFVYFIFNQFNIKVPRSSSLFKNFGKEIAIDEVQKGDILLFLSPTRNVIGHVGVVTNPKGLDSDFIHSSSGREMKVIITSLKKPGYAKRFVKEVRVL</sequence>
<dbReference type="PANTHER" id="PTHR47053:SF1">
    <property type="entry name" value="MUREIN DD-ENDOPEPTIDASE MEPH-RELATED"/>
    <property type="match status" value="1"/>
</dbReference>
<dbReference type="Pfam" id="PF00877">
    <property type="entry name" value="NLPC_P60"/>
    <property type="match status" value="1"/>
</dbReference>
<dbReference type="EMBL" id="REFH01000007">
    <property type="protein sequence ID" value="RMA78299.1"/>
    <property type="molecule type" value="Genomic_DNA"/>
</dbReference>
<keyword evidence="4" id="KW-0788">Thiol protease</keyword>
<dbReference type="PROSITE" id="PS51935">
    <property type="entry name" value="NLPC_P60"/>
    <property type="match status" value="1"/>
</dbReference>
<gene>
    <name evidence="6" type="ORF">BC961_0680</name>
</gene>
<evidence type="ECO:0000256" key="3">
    <source>
        <dbReference type="ARBA" id="ARBA00022801"/>
    </source>
</evidence>
<feature type="domain" description="NlpC/P60" evidence="5">
    <location>
        <begin position="56"/>
        <end position="184"/>
    </location>
</feature>
<evidence type="ECO:0000259" key="5">
    <source>
        <dbReference type="PROSITE" id="PS51935"/>
    </source>
</evidence>
<comment type="caution">
    <text evidence="6">The sequence shown here is derived from an EMBL/GenBank/DDBJ whole genome shotgun (WGS) entry which is preliminary data.</text>
</comment>
<reference evidence="6 7" key="1">
    <citation type="submission" date="2018-10" db="EMBL/GenBank/DDBJ databases">
        <title>Genomic Encyclopedia of Archaeal and Bacterial Type Strains, Phase II (KMG-II): from individual species to whole genera.</title>
        <authorList>
            <person name="Goeker M."/>
        </authorList>
    </citation>
    <scope>NUCLEOTIDE SEQUENCE [LARGE SCALE GENOMIC DNA]</scope>
    <source>
        <strain evidence="6 7">DSM 19727</strain>
    </source>
</reference>
<dbReference type="SUPFAM" id="SSF54001">
    <property type="entry name" value="Cysteine proteinases"/>
    <property type="match status" value="1"/>
</dbReference>
<protein>
    <submittedName>
        <fullName evidence="6">NlpC/P60 family protein</fullName>
    </submittedName>
</protein>
<dbReference type="Proteomes" id="UP000280368">
    <property type="component" value="Unassembled WGS sequence"/>
</dbReference>
<dbReference type="Gene3D" id="3.90.1720.10">
    <property type="entry name" value="endopeptidase domain like (from Nostoc punctiforme)"/>
    <property type="match status" value="1"/>
</dbReference>
<dbReference type="GO" id="GO:0006508">
    <property type="term" value="P:proteolysis"/>
    <property type="evidence" value="ECO:0007669"/>
    <property type="project" value="UniProtKB-KW"/>
</dbReference>